<dbReference type="Proteomes" id="UP000240572">
    <property type="component" value="Unassembled WGS sequence"/>
</dbReference>
<sequence length="238" mass="26253">MLIISLIFTGTGSMAQITLLQAWNGSSISTATNGNAAIGTTTYANAKLTIKNIQRQTLPVFNQAPTGLKILNGYDGSVMNNAFEVWNGIHQLISGPNGSFENYNPNLVFWISNRDEVGISKSLRIGATAANGSYANYKLSVDGDMIAKRCVIQVSNWADYVFNENYNLPDLAEVEQYIQEHKHLPGVPSEKEVLTNGVEMGAMNKILLQKVEELTLYMIQISKENSEMKKQLETLKAK</sequence>
<gene>
    <name evidence="1" type="ORF">B0I18_101691</name>
</gene>
<protein>
    <recommendedName>
        <fullName evidence="3">Endosialidase-like protein</fullName>
    </recommendedName>
</protein>
<keyword evidence="2" id="KW-1185">Reference proteome</keyword>
<evidence type="ECO:0000313" key="1">
    <source>
        <dbReference type="EMBL" id="PSK94535.1"/>
    </source>
</evidence>
<evidence type="ECO:0000313" key="2">
    <source>
        <dbReference type="Proteomes" id="UP000240572"/>
    </source>
</evidence>
<organism evidence="1 2">
    <name type="scientific">Taibaiella chishuiensis</name>
    <dbReference type="NCBI Taxonomy" id="1434707"/>
    <lineage>
        <taxon>Bacteria</taxon>
        <taxon>Pseudomonadati</taxon>
        <taxon>Bacteroidota</taxon>
        <taxon>Chitinophagia</taxon>
        <taxon>Chitinophagales</taxon>
        <taxon>Chitinophagaceae</taxon>
        <taxon>Taibaiella</taxon>
    </lineage>
</organism>
<evidence type="ECO:0008006" key="3">
    <source>
        <dbReference type="Google" id="ProtNLM"/>
    </source>
</evidence>
<reference evidence="1 2" key="1">
    <citation type="submission" date="2018-03" db="EMBL/GenBank/DDBJ databases">
        <title>Genomic Encyclopedia of Type Strains, Phase III (KMG-III): the genomes of soil and plant-associated and newly described type strains.</title>
        <authorList>
            <person name="Whitman W."/>
        </authorList>
    </citation>
    <scope>NUCLEOTIDE SEQUENCE [LARGE SCALE GENOMIC DNA]</scope>
    <source>
        <strain evidence="1 2">CGMCC 1.12700</strain>
    </source>
</reference>
<name>A0A2P8DBH4_9BACT</name>
<dbReference type="AlphaFoldDB" id="A0A2P8DBH4"/>
<comment type="caution">
    <text evidence="1">The sequence shown here is derived from an EMBL/GenBank/DDBJ whole genome shotgun (WGS) entry which is preliminary data.</text>
</comment>
<dbReference type="EMBL" id="PYGD01000001">
    <property type="protein sequence ID" value="PSK94535.1"/>
    <property type="molecule type" value="Genomic_DNA"/>
</dbReference>
<accession>A0A2P8DBH4</accession>
<proteinExistence type="predicted"/>